<name>A0ABC9XCW7_GRUJA</name>
<accession>A0ABC9XCW7</accession>
<reference evidence="1 2" key="1">
    <citation type="submission" date="2024-06" db="EMBL/GenBank/DDBJ databases">
        <title>The draft genome of Grus japonensis, version 3.</title>
        <authorList>
            <person name="Nabeshima K."/>
            <person name="Suzuki S."/>
            <person name="Onuma M."/>
        </authorList>
    </citation>
    <scope>NUCLEOTIDE SEQUENCE [LARGE SCALE GENOMIC DNA]</scope>
    <source>
        <strain evidence="1 2">451A</strain>
    </source>
</reference>
<keyword evidence="2" id="KW-1185">Reference proteome</keyword>
<organism evidence="1 2">
    <name type="scientific">Grus japonensis</name>
    <name type="common">Japanese crane</name>
    <name type="synonym">Red-crowned crane</name>
    <dbReference type="NCBI Taxonomy" id="30415"/>
    <lineage>
        <taxon>Eukaryota</taxon>
        <taxon>Metazoa</taxon>
        <taxon>Chordata</taxon>
        <taxon>Craniata</taxon>
        <taxon>Vertebrata</taxon>
        <taxon>Euteleostomi</taxon>
        <taxon>Archelosauria</taxon>
        <taxon>Archosauria</taxon>
        <taxon>Dinosauria</taxon>
        <taxon>Saurischia</taxon>
        <taxon>Theropoda</taxon>
        <taxon>Coelurosauria</taxon>
        <taxon>Aves</taxon>
        <taxon>Neognathae</taxon>
        <taxon>Neoaves</taxon>
        <taxon>Gruiformes</taxon>
        <taxon>Gruidae</taxon>
        <taxon>Grus</taxon>
    </lineage>
</organism>
<dbReference type="EMBL" id="BAAFJT010000013">
    <property type="protein sequence ID" value="GAB0195538.1"/>
    <property type="molecule type" value="Genomic_DNA"/>
</dbReference>
<evidence type="ECO:0000313" key="1">
    <source>
        <dbReference type="EMBL" id="GAB0195538.1"/>
    </source>
</evidence>
<sequence length="90" mass="9840">MAKSRCLGKENKNQFLPGFLIFSGLPYHEAGQSTTLVDAFSSSDSQKPTTGKLLLQCDATLSSKEACSAALPPWLCKGQKDFTFGNETYW</sequence>
<evidence type="ECO:0000313" key="2">
    <source>
        <dbReference type="Proteomes" id="UP001623348"/>
    </source>
</evidence>
<proteinExistence type="predicted"/>
<comment type="caution">
    <text evidence="1">The sequence shown here is derived from an EMBL/GenBank/DDBJ whole genome shotgun (WGS) entry which is preliminary data.</text>
</comment>
<gene>
    <name evidence="1" type="ORF">GRJ2_002019100</name>
</gene>
<protein>
    <submittedName>
        <fullName evidence="1">Uncharacterized protein</fullName>
    </submittedName>
</protein>
<dbReference type="AlphaFoldDB" id="A0ABC9XCW7"/>
<dbReference type="Proteomes" id="UP001623348">
    <property type="component" value="Unassembled WGS sequence"/>
</dbReference>